<dbReference type="HOGENOM" id="CLU_048271_1_0_9"/>
<dbReference type="SUPFAM" id="SSF52151">
    <property type="entry name" value="FabD/lysophospholipase-like"/>
    <property type="match status" value="1"/>
</dbReference>
<dbReference type="Proteomes" id="UP000004754">
    <property type="component" value="Unassembled WGS sequence"/>
</dbReference>
<evidence type="ECO:0000313" key="6">
    <source>
        <dbReference type="EMBL" id="EFV00458.1"/>
    </source>
</evidence>
<evidence type="ECO:0000256" key="1">
    <source>
        <dbReference type="ARBA" id="ARBA00022801"/>
    </source>
</evidence>
<reference evidence="6 7" key="1">
    <citation type="submission" date="2010-12" db="EMBL/GenBank/DDBJ databases">
        <authorList>
            <person name="Muzny D."/>
            <person name="Qin X."/>
            <person name="Deng J."/>
            <person name="Jiang H."/>
            <person name="Liu Y."/>
            <person name="Qu J."/>
            <person name="Song X.-Z."/>
            <person name="Zhang L."/>
            <person name="Thornton R."/>
            <person name="Coyle M."/>
            <person name="Francisco L."/>
            <person name="Jackson L."/>
            <person name="Javaid M."/>
            <person name="Korchina V."/>
            <person name="Kovar C."/>
            <person name="Mata R."/>
            <person name="Mathew T."/>
            <person name="Ngo R."/>
            <person name="Nguyen L."/>
            <person name="Nguyen N."/>
            <person name="Okwuonu G."/>
            <person name="Ongeri F."/>
            <person name="Pham C."/>
            <person name="Simmons D."/>
            <person name="Wilczek-Boney K."/>
            <person name="Hale W."/>
            <person name="Jakkamsetti A."/>
            <person name="Pham P."/>
            <person name="Ruth R."/>
            <person name="San Lucas F."/>
            <person name="Warren J."/>
            <person name="Zhang J."/>
            <person name="Zhao Z."/>
            <person name="Zhou C."/>
            <person name="Zhu D."/>
            <person name="Lee S."/>
            <person name="Bess C."/>
            <person name="Blankenburg K."/>
            <person name="Forbes L."/>
            <person name="Fu Q."/>
            <person name="Gubbala S."/>
            <person name="Hirani K."/>
            <person name="Jayaseelan J.C."/>
            <person name="Lara F."/>
            <person name="Munidasa M."/>
            <person name="Palculict T."/>
            <person name="Patil S."/>
            <person name="Pu L.-L."/>
            <person name="Saada N."/>
            <person name="Tang L."/>
            <person name="Weissenberger G."/>
            <person name="Zhu Y."/>
            <person name="Hemphill L."/>
            <person name="Shang Y."/>
            <person name="Youmans B."/>
            <person name="Ayvaz T."/>
            <person name="Ross M."/>
            <person name="Santibanez J."/>
            <person name="Aqrawi P."/>
            <person name="Gross S."/>
            <person name="Joshi V."/>
            <person name="Fowler G."/>
            <person name="Nazareth L."/>
            <person name="Reid J."/>
            <person name="Worley K."/>
            <person name="Petrosino J."/>
            <person name="Highlander S."/>
            <person name="Gibbs R."/>
        </authorList>
    </citation>
    <scope>NUCLEOTIDE SEQUENCE [LARGE SCALE GENOMIC DNA]</scope>
    <source>
        <strain evidence="6 7">ATCC 23263</strain>
    </source>
</reference>
<accession>E6MKC1</accession>
<dbReference type="AlphaFoldDB" id="E6MKC1"/>
<dbReference type="InterPro" id="IPR045943">
    <property type="entry name" value="DUF6363"/>
</dbReference>
<dbReference type="STRING" id="887929.HMP0721_2457"/>
<comment type="caution">
    <text evidence="4">Lacks conserved residue(s) required for the propagation of feature annotation.</text>
</comment>
<dbReference type="InterPro" id="IPR016035">
    <property type="entry name" value="Acyl_Trfase/lysoPLipase"/>
</dbReference>
<keyword evidence="3 4" id="KW-0443">Lipid metabolism</keyword>
<evidence type="ECO:0000256" key="3">
    <source>
        <dbReference type="ARBA" id="ARBA00023098"/>
    </source>
</evidence>
<dbReference type="EMBL" id="AEQN01000034">
    <property type="protein sequence ID" value="EFV00458.1"/>
    <property type="molecule type" value="Genomic_DNA"/>
</dbReference>
<feature type="short sequence motif" description="GXSXG" evidence="4">
    <location>
        <begin position="54"/>
        <end position="58"/>
    </location>
</feature>
<proteinExistence type="predicted"/>
<dbReference type="PROSITE" id="PS51635">
    <property type="entry name" value="PNPLA"/>
    <property type="match status" value="1"/>
</dbReference>
<evidence type="ECO:0000256" key="2">
    <source>
        <dbReference type="ARBA" id="ARBA00022963"/>
    </source>
</evidence>
<keyword evidence="7" id="KW-1185">Reference proteome</keyword>
<evidence type="ECO:0000256" key="4">
    <source>
        <dbReference type="PROSITE-ProRule" id="PRU01161"/>
    </source>
</evidence>
<keyword evidence="1 4" id="KW-0378">Hydrolase</keyword>
<name>E6MKC1_9FIRM</name>
<dbReference type="Gene3D" id="3.40.1090.10">
    <property type="entry name" value="Cytosolic phospholipase A2 catalytic domain"/>
    <property type="match status" value="1"/>
</dbReference>
<organism evidence="6 7">
    <name type="scientific">Pseudoramibacter alactolyticus ATCC 23263</name>
    <dbReference type="NCBI Taxonomy" id="887929"/>
    <lineage>
        <taxon>Bacteria</taxon>
        <taxon>Bacillati</taxon>
        <taxon>Bacillota</taxon>
        <taxon>Clostridia</taxon>
        <taxon>Eubacteriales</taxon>
        <taxon>Eubacteriaceae</taxon>
        <taxon>Pseudoramibacter</taxon>
    </lineage>
</organism>
<feature type="short sequence motif" description="DGA/G" evidence="4">
    <location>
        <begin position="179"/>
        <end position="181"/>
    </location>
</feature>
<dbReference type="InterPro" id="IPR037483">
    <property type="entry name" value="YjjU-like"/>
</dbReference>
<dbReference type="eggNOG" id="COG4667">
    <property type="taxonomic scope" value="Bacteria"/>
</dbReference>
<dbReference type="InterPro" id="IPR002641">
    <property type="entry name" value="PNPLA_dom"/>
</dbReference>
<sequence>MLRGQSGIRKKYILKERAKRIGVIDVGGGQRAVYGAGVFDRCLDLGVQFDAAYGISAGSANVTSYLAGQRGRNHEYYTNYCLRKEYSSPGVFARTGSVIDLRYVYGTLSNSDGEYPLNFPGLMANPAPCTIVATDAETGQAIYFGKEDMAQDDYRIIMASCSVPVFCRPFPLNGRFYYDGAISDPVPIARAFADGCDAVVVILTRPKHYFRTDVHDRRQAKLMRRQFHGASRVFARRAATYNRELRRALALERDGRVLIVAPDDIAGMKTFGKTPEASEALYQKGLRDAAAIPAFIEKWR</sequence>
<evidence type="ECO:0000313" key="7">
    <source>
        <dbReference type="Proteomes" id="UP000004754"/>
    </source>
</evidence>
<dbReference type="GO" id="GO:0016042">
    <property type="term" value="P:lipid catabolic process"/>
    <property type="evidence" value="ECO:0007669"/>
    <property type="project" value="UniProtKB-UniRule"/>
</dbReference>
<comment type="caution">
    <text evidence="6">The sequence shown here is derived from an EMBL/GenBank/DDBJ whole genome shotgun (WGS) entry which is preliminary data.</text>
</comment>
<keyword evidence="2 4" id="KW-0442">Lipid degradation</keyword>
<evidence type="ECO:0000259" key="5">
    <source>
        <dbReference type="PROSITE" id="PS51635"/>
    </source>
</evidence>
<dbReference type="CDD" id="cd07208">
    <property type="entry name" value="Pat_hypo_Ecoli_yjju_like"/>
    <property type="match status" value="1"/>
</dbReference>
<dbReference type="GO" id="GO:0016787">
    <property type="term" value="F:hydrolase activity"/>
    <property type="evidence" value="ECO:0007669"/>
    <property type="project" value="UniProtKB-UniRule"/>
</dbReference>
<dbReference type="PANTHER" id="PTHR14226:SF25">
    <property type="entry name" value="PHOSPHOESTERASE"/>
    <property type="match status" value="1"/>
</dbReference>
<dbReference type="PANTHER" id="PTHR14226">
    <property type="entry name" value="NEUROPATHY TARGET ESTERASE/SWISS CHEESE D.MELANOGASTER"/>
    <property type="match status" value="1"/>
</dbReference>
<feature type="active site" description="Nucleophile" evidence="4">
    <location>
        <position position="56"/>
    </location>
</feature>
<feature type="active site" description="Proton acceptor" evidence="4">
    <location>
        <position position="179"/>
    </location>
</feature>
<dbReference type="Pfam" id="PF01734">
    <property type="entry name" value="Patatin"/>
    <property type="match status" value="1"/>
</dbReference>
<feature type="domain" description="PNPLA" evidence="5">
    <location>
        <begin position="23"/>
        <end position="192"/>
    </location>
</feature>
<gene>
    <name evidence="6" type="ORF">HMP0721_2457</name>
</gene>
<protein>
    <submittedName>
        <fullName evidence="6">Phospholipase, patatin family</fullName>
    </submittedName>
</protein>
<dbReference type="InterPro" id="IPR050301">
    <property type="entry name" value="NTE"/>
</dbReference>
<dbReference type="Pfam" id="PF19890">
    <property type="entry name" value="DUF6363"/>
    <property type="match status" value="1"/>
</dbReference>